<protein>
    <submittedName>
        <fullName evidence="1">Uncharacterized protein</fullName>
    </submittedName>
</protein>
<reference evidence="1 2" key="1">
    <citation type="submission" date="2022-05" db="EMBL/GenBank/DDBJ databases">
        <authorList>
            <consortium name="Genoscope - CEA"/>
            <person name="William W."/>
        </authorList>
    </citation>
    <scope>NUCLEOTIDE SEQUENCE [LARGE SCALE GENOMIC DNA]</scope>
</reference>
<gene>
    <name evidence="1" type="ORF">PMEA_00015321</name>
</gene>
<evidence type="ECO:0000313" key="1">
    <source>
        <dbReference type="EMBL" id="CAH3132994.1"/>
    </source>
</evidence>
<organism evidence="1 2">
    <name type="scientific">Pocillopora meandrina</name>
    <dbReference type="NCBI Taxonomy" id="46732"/>
    <lineage>
        <taxon>Eukaryota</taxon>
        <taxon>Metazoa</taxon>
        <taxon>Cnidaria</taxon>
        <taxon>Anthozoa</taxon>
        <taxon>Hexacorallia</taxon>
        <taxon>Scleractinia</taxon>
        <taxon>Astrocoeniina</taxon>
        <taxon>Pocilloporidae</taxon>
        <taxon>Pocillopora</taxon>
    </lineage>
</organism>
<accession>A0AAU9X1A2</accession>
<dbReference type="EMBL" id="CALNXJ010000027">
    <property type="protein sequence ID" value="CAH3132994.1"/>
    <property type="molecule type" value="Genomic_DNA"/>
</dbReference>
<evidence type="ECO:0000313" key="2">
    <source>
        <dbReference type="Proteomes" id="UP001159428"/>
    </source>
</evidence>
<comment type="caution">
    <text evidence="1">The sequence shown here is derived from an EMBL/GenBank/DDBJ whole genome shotgun (WGS) entry which is preliminary data.</text>
</comment>
<dbReference type="AlphaFoldDB" id="A0AAU9X1A2"/>
<name>A0AAU9X1A2_9CNID</name>
<sequence>MLTAGTCEPDPHLAEFCDRFCMSRTITEPTRVTNCSIFRSDLLITGNPERFALSGTMKLGLNDHDLIYTIRKQEIARTLPKFIEYRSMKGFEKDCYLADLSKIPWDSANIYDDIDDIYEH</sequence>
<dbReference type="Proteomes" id="UP001159428">
    <property type="component" value="Unassembled WGS sequence"/>
</dbReference>
<proteinExistence type="predicted"/>
<keyword evidence="2" id="KW-1185">Reference proteome</keyword>